<dbReference type="CDD" id="cd16393">
    <property type="entry name" value="SPO0J_N"/>
    <property type="match status" value="1"/>
</dbReference>
<dbReference type="PANTHER" id="PTHR33375">
    <property type="entry name" value="CHROMOSOME-PARTITIONING PROTEIN PARB-RELATED"/>
    <property type="match status" value="1"/>
</dbReference>
<evidence type="ECO:0000256" key="2">
    <source>
        <dbReference type="ARBA" id="ARBA00023125"/>
    </source>
</evidence>
<dbReference type="AlphaFoldDB" id="F0RQA6"/>
<dbReference type="RefSeq" id="WP_013615819.1">
    <property type="nucleotide sequence ID" value="NC_015162.1"/>
</dbReference>
<feature type="region of interest" description="Disordered" evidence="3">
    <location>
        <begin position="309"/>
        <end position="339"/>
    </location>
</feature>
<dbReference type="HOGENOM" id="CLU_023853_4_0_0"/>
<dbReference type="InterPro" id="IPR036086">
    <property type="entry name" value="ParB/Sulfiredoxin_sf"/>
</dbReference>
<dbReference type="KEGG" id="dpt:Deipr_2341"/>
<evidence type="ECO:0000259" key="4">
    <source>
        <dbReference type="SMART" id="SM00470"/>
    </source>
</evidence>
<keyword evidence="6" id="KW-1185">Reference proteome</keyword>
<protein>
    <submittedName>
        <fullName evidence="5">ParB-like partition protein</fullName>
    </submittedName>
</protein>
<dbReference type="InterPro" id="IPR050336">
    <property type="entry name" value="Chromosome_partition/occlusion"/>
</dbReference>
<gene>
    <name evidence="5" type="ordered locus">Deipr_2341</name>
</gene>
<dbReference type="GO" id="GO:0003677">
    <property type="term" value="F:DNA binding"/>
    <property type="evidence" value="ECO:0007669"/>
    <property type="project" value="UniProtKB-KW"/>
</dbReference>
<dbReference type="NCBIfam" id="TIGR00180">
    <property type="entry name" value="parB_part"/>
    <property type="match status" value="1"/>
</dbReference>
<feature type="region of interest" description="Disordered" evidence="3">
    <location>
        <begin position="1"/>
        <end position="23"/>
    </location>
</feature>
<reference evidence="6" key="1">
    <citation type="submission" date="2011-02" db="EMBL/GenBank/DDBJ databases">
        <title>The complete sequence of plasmid2 of Deinococcus proteolyticus DSM 20540.</title>
        <authorList>
            <consortium name="US DOE Joint Genome Institute (JGI-PGF)"/>
            <person name="Lucas S."/>
            <person name="Copeland A."/>
            <person name="Lapidus A."/>
            <person name="Bruce D."/>
            <person name="Goodwin L."/>
            <person name="Pitluck S."/>
            <person name="Kyrpides N."/>
            <person name="Mavromatis K."/>
            <person name="Pagani I."/>
            <person name="Ivanova N."/>
            <person name="Ovchinnikova G."/>
            <person name="Zeytun A."/>
            <person name="Detter J.C."/>
            <person name="Han C."/>
            <person name="Land M."/>
            <person name="Hauser L."/>
            <person name="Markowitz V."/>
            <person name="Cheng J.-F."/>
            <person name="Hugenholtz P."/>
            <person name="Woyke T."/>
            <person name="Wu D."/>
            <person name="Pukall R."/>
            <person name="Steenblock K."/>
            <person name="Brambilla E."/>
            <person name="Klenk H.-P."/>
            <person name="Eisen J.A."/>
        </authorList>
    </citation>
    <scope>NUCLEOTIDE SEQUENCE [LARGE SCALE GENOMIC DNA]</scope>
    <source>
        <strain evidence="6">ATCC 35074 / DSM 20540 / JCM 6276 / NBRC 101906 / NCIMB 13154 / VKM Ac-1939 / CCM 2703 / MRP</strain>
        <plasmid evidence="6">Plasmid pDEIPR02</plasmid>
    </source>
</reference>
<evidence type="ECO:0000256" key="3">
    <source>
        <dbReference type="SAM" id="MobiDB-lite"/>
    </source>
</evidence>
<keyword evidence="2" id="KW-0238">DNA-binding</keyword>
<dbReference type="EMBL" id="CP002538">
    <property type="protein sequence ID" value="ADY27465.1"/>
    <property type="molecule type" value="Genomic_DNA"/>
</dbReference>
<dbReference type="OrthoDB" id="9802051at2"/>
<dbReference type="GO" id="GO:0007059">
    <property type="term" value="P:chromosome segregation"/>
    <property type="evidence" value="ECO:0007669"/>
    <property type="project" value="TreeGrafter"/>
</dbReference>
<dbReference type="GO" id="GO:0005694">
    <property type="term" value="C:chromosome"/>
    <property type="evidence" value="ECO:0007669"/>
    <property type="project" value="TreeGrafter"/>
</dbReference>
<dbReference type="SMART" id="SM00470">
    <property type="entry name" value="ParB"/>
    <property type="match status" value="1"/>
</dbReference>
<geneLocation type="plasmid" evidence="5 6">
    <name>pDEIPR02</name>
</geneLocation>
<dbReference type="FunFam" id="3.90.1530.30:FF:000001">
    <property type="entry name" value="Chromosome partitioning protein ParB"/>
    <property type="match status" value="1"/>
</dbReference>
<keyword evidence="5" id="KW-0614">Plasmid</keyword>
<accession>F0RQA6</accession>
<proteinExistence type="inferred from homology"/>
<name>F0RQA6_DEIPM</name>
<evidence type="ECO:0000313" key="5">
    <source>
        <dbReference type="EMBL" id="ADY27465.1"/>
    </source>
</evidence>
<dbReference type="Gene3D" id="1.10.10.2830">
    <property type="match status" value="1"/>
</dbReference>
<dbReference type="Proteomes" id="UP000007718">
    <property type="component" value="Plasmid pDEIPR02"/>
</dbReference>
<feature type="compositionally biased region" description="Basic and acidic residues" evidence="3">
    <location>
        <begin position="11"/>
        <end position="23"/>
    </location>
</feature>
<organism evidence="5 6">
    <name type="scientific">Deinococcus proteolyticus (strain ATCC 35074 / DSM 20540 / JCM 6276 / NBRC 101906 / NCIMB 13154 / VKM Ac-1939 / CCM 2703 / MRP)</name>
    <dbReference type="NCBI Taxonomy" id="693977"/>
    <lineage>
        <taxon>Bacteria</taxon>
        <taxon>Thermotogati</taxon>
        <taxon>Deinococcota</taxon>
        <taxon>Deinococci</taxon>
        <taxon>Deinococcales</taxon>
        <taxon>Deinococcaceae</taxon>
        <taxon>Deinococcus</taxon>
    </lineage>
</organism>
<comment type="similarity">
    <text evidence="1">Belongs to the ParB family.</text>
</comment>
<evidence type="ECO:0000313" key="6">
    <source>
        <dbReference type="Proteomes" id="UP000007718"/>
    </source>
</evidence>
<dbReference type="InterPro" id="IPR004437">
    <property type="entry name" value="ParB/RepB/Spo0J"/>
</dbReference>
<dbReference type="SUPFAM" id="SSF110849">
    <property type="entry name" value="ParB/Sulfiredoxin"/>
    <property type="match status" value="1"/>
</dbReference>
<reference evidence="5 6" key="2">
    <citation type="journal article" date="2012" name="Stand. Genomic Sci.">
        <title>Complete genome sequence of the orange-red pigmented, radioresistant Deinococcus proteolyticus type strain (MRP(T)).</title>
        <authorList>
            <person name="Copeland A."/>
            <person name="Zeytun A."/>
            <person name="Yassawong M."/>
            <person name="Nolan M."/>
            <person name="Lucas S."/>
            <person name="Hammon N."/>
            <person name="Deshpande S."/>
            <person name="Cheng J.F."/>
            <person name="Han C."/>
            <person name="Tapia R."/>
            <person name="Goodwin L.A."/>
            <person name="Pitluck S."/>
            <person name="Mavromatis K."/>
            <person name="Liolios K."/>
            <person name="Pagani I."/>
            <person name="Ivanova N."/>
            <person name="Mikhailova N."/>
            <person name="Pati A."/>
            <person name="Chen A."/>
            <person name="Palaniappan K."/>
            <person name="Land M."/>
            <person name="Hauser L."/>
            <person name="Jeffries C.D."/>
            <person name="Brambilla E.M."/>
            <person name="Rohde M."/>
            <person name="Sikorski J."/>
            <person name="Pukall R."/>
            <person name="Goker M."/>
            <person name="Detter J.C."/>
            <person name="Woyke T."/>
            <person name="Bristow J."/>
            <person name="Eisen J.A."/>
            <person name="Markowitz V."/>
            <person name="Hugenholtz P."/>
            <person name="Kyrpides N.C."/>
            <person name="Klenk H.P."/>
            <person name="Lapidus A."/>
        </authorList>
    </citation>
    <scope>NUCLEOTIDE SEQUENCE [LARGE SCALE GENOMIC DNA]</scope>
    <source>
        <strain evidence="6">ATCC 35074 / DSM 20540 / JCM 6276 / NBRC 101906 / NCIMB 13154 / VKM Ac-1939 / CCM 2703 / MRP</strain>
        <plasmid evidence="6">Plasmid pDEIPR02</plasmid>
    </source>
</reference>
<dbReference type="SUPFAM" id="SSF109709">
    <property type="entry name" value="KorB DNA-binding domain-like"/>
    <property type="match status" value="1"/>
</dbReference>
<evidence type="ECO:0000256" key="1">
    <source>
        <dbReference type="ARBA" id="ARBA00006295"/>
    </source>
</evidence>
<dbReference type="PANTHER" id="PTHR33375:SF1">
    <property type="entry name" value="CHROMOSOME-PARTITIONING PROTEIN PARB-RELATED"/>
    <property type="match status" value="1"/>
</dbReference>
<dbReference type="Gene3D" id="3.90.1530.30">
    <property type="match status" value="1"/>
</dbReference>
<sequence>MSELRIQGLLDRSREHGRERGERIEQPDLTQAVREIPLNQIRPNPEQQRRYFAQDELQRLATSIAEKGVLQPVLLRPFEQHYEIVFGERRWRAAQLAGLASIPAQVREMDDQEAALAGAIENLQRVDINRFEDVNYKLLLLEMEFEQDREWVIKMLHRIYNDAANNLELVRRVAGVFELIGNEHWQSFVSNGLPALKLPESVLQALLSGQLDYTKALLIRRAPEAEQERLLRLALDGATAEKLREEMALLGSAEMTQSAQERARLKSVQKRLTVRRLKKMSEERRRAVMGLLDGLDRLLAQAEQEEMEARAQKAAKKQARSDAHAAEEGGVLETAGSGN</sequence>
<feature type="domain" description="ParB-like N-terminal" evidence="4">
    <location>
        <begin position="34"/>
        <end position="123"/>
    </location>
</feature>
<dbReference type="Pfam" id="PF02195">
    <property type="entry name" value="ParB_N"/>
    <property type="match status" value="1"/>
</dbReference>
<dbReference type="InterPro" id="IPR003115">
    <property type="entry name" value="ParB_N"/>
</dbReference>